<reference evidence="1 2" key="1">
    <citation type="submission" date="2019-06" db="EMBL/GenBank/DDBJ databases">
        <title>Whole genome shotgun sequence of Streptomyces gardneri NBRC 12865.</title>
        <authorList>
            <person name="Hosoyama A."/>
            <person name="Uohara A."/>
            <person name="Ohji S."/>
            <person name="Ichikawa N."/>
        </authorList>
    </citation>
    <scope>NUCLEOTIDE SEQUENCE [LARGE SCALE GENOMIC DNA]</scope>
    <source>
        <strain evidence="1 2">NBRC 12865</strain>
    </source>
</reference>
<protein>
    <submittedName>
        <fullName evidence="1">Uncharacterized protein</fullName>
    </submittedName>
</protein>
<dbReference type="AlphaFoldDB" id="A0A4Y3RWQ5"/>
<dbReference type="RefSeq" id="WP_141303162.1">
    <property type="nucleotide sequence ID" value="NZ_BJMN01000091.1"/>
</dbReference>
<proteinExistence type="predicted"/>
<keyword evidence="2" id="KW-1185">Reference proteome</keyword>
<evidence type="ECO:0000313" key="1">
    <source>
        <dbReference type="EMBL" id="GEB62361.1"/>
    </source>
</evidence>
<gene>
    <name evidence="1" type="ORF">SGA01_79660</name>
</gene>
<name>A0A4Y3RWQ5_9ACTN</name>
<evidence type="ECO:0000313" key="2">
    <source>
        <dbReference type="Proteomes" id="UP000315226"/>
    </source>
</evidence>
<sequence length="83" mass="9345">MSTPSKRERLRHIVVLRVSTASQAVDGYGLPARERDHRWWNGTPGHEHAMTYIGPQMMAGEAAITKRRAGAAHEERKAARRGR</sequence>
<dbReference type="Proteomes" id="UP000315226">
    <property type="component" value="Unassembled WGS sequence"/>
</dbReference>
<dbReference type="EMBL" id="BJMN01000091">
    <property type="protein sequence ID" value="GEB62361.1"/>
    <property type="molecule type" value="Genomic_DNA"/>
</dbReference>
<dbReference type="OrthoDB" id="3217513at2"/>
<comment type="caution">
    <text evidence="1">The sequence shown here is derived from an EMBL/GenBank/DDBJ whole genome shotgun (WGS) entry which is preliminary data.</text>
</comment>
<accession>A0A4Y3RWQ5</accession>
<organism evidence="1 2">
    <name type="scientific">Streptomyces gardneri</name>
    <dbReference type="NCBI Taxonomy" id="66892"/>
    <lineage>
        <taxon>Bacteria</taxon>
        <taxon>Bacillati</taxon>
        <taxon>Actinomycetota</taxon>
        <taxon>Actinomycetes</taxon>
        <taxon>Kitasatosporales</taxon>
        <taxon>Streptomycetaceae</taxon>
        <taxon>Streptomyces</taxon>
    </lineage>
</organism>